<evidence type="ECO:0000256" key="5">
    <source>
        <dbReference type="PROSITE-ProRule" id="PRU00455"/>
    </source>
</evidence>
<evidence type="ECO:0000259" key="6">
    <source>
        <dbReference type="PROSITE" id="PS51081"/>
    </source>
</evidence>
<accession>A0A834WVJ3</accession>
<dbReference type="PROSITE" id="PS51081">
    <property type="entry name" value="ZF_SIAH"/>
    <property type="match status" value="1"/>
</dbReference>
<dbReference type="OrthoDB" id="4788989at2759"/>
<dbReference type="UniPathway" id="UPA00143"/>
<dbReference type="InterPro" id="IPR013010">
    <property type="entry name" value="Znf_SIAH"/>
</dbReference>
<evidence type="ECO:0000256" key="4">
    <source>
        <dbReference type="ARBA" id="ARBA00024004"/>
    </source>
</evidence>
<comment type="caution">
    <text evidence="7">The sequence shown here is derived from an EMBL/GenBank/DDBJ whole genome shotgun (WGS) entry which is preliminary data.</text>
</comment>
<dbReference type="Pfam" id="PF21361">
    <property type="entry name" value="Sina_ZnF"/>
    <property type="match status" value="1"/>
</dbReference>
<name>A0A834WVJ3_9FABA</name>
<organism evidence="7 8">
    <name type="scientific">Senna tora</name>
    <dbReference type="NCBI Taxonomy" id="362788"/>
    <lineage>
        <taxon>Eukaryota</taxon>
        <taxon>Viridiplantae</taxon>
        <taxon>Streptophyta</taxon>
        <taxon>Embryophyta</taxon>
        <taxon>Tracheophyta</taxon>
        <taxon>Spermatophyta</taxon>
        <taxon>Magnoliopsida</taxon>
        <taxon>eudicotyledons</taxon>
        <taxon>Gunneridae</taxon>
        <taxon>Pentapetalae</taxon>
        <taxon>rosids</taxon>
        <taxon>fabids</taxon>
        <taxon>Fabales</taxon>
        <taxon>Fabaceae</taxon>
        <taxon>Caesalpinioideae</taxon>
        <taxon>Cassia clade</taxon>
        <taxon>Senna</taxon>
    </lineage>
</organism>
<keyword evidence="2 5" id="KW-0863">Zinc-finger</keyword>
<evidence type="ECO:0000313" key="7">
    <source>
        <dbReference type="EMBL" id="KAF7833423.1"/>
    </source>
</evidence>
<evidence type="ECO:0000256" key="2">
    <source>
        <dbReference type="ARBA" id="ARBA00022771"/>
    </source>
</evidence>
<gene>
    <name evidence="7" type="ORF">G2W53_015756</name>
</gene>
<dbReference type="InterPro" id="IPR013083">
    <property type="entry name" value="Znf_RING/FYVE/PHD"/>
</dbReference>
<evidence type="ECO:0000313" key="8">
    <source>
        <dbReference type="Proteomes" id="UP000634136"/>
    </source>
</evidence>
<evidence type="ECO:0000256" key="3">
    <source>
        <dbReference type="ARBA" id="ARBA00022833"/>
    </source>
</evidence>
<keyword evidence="8" id="KW-1185">Reference proteome</keyword>
<dbReference type="InterPro" id="IPR044286">
    <property type="entry name" value="SINL_plant"/>
</dbReference>
<protein>
    <submittedName>
        <fullName evidence="7">E3 ubiquitin-protein ligase SINA-like 10</fullName>
    </submittedName>
</protein>
<reference evidence="7" key="1">
    <citation type="submission" date="2020-09" db="EMBL/GenBank/DDBJ databases">
        <title>Genome-Enabled Discovery of Anthraquinone Biosynthesis in Senna tora.</title>
        <authorList>
            <person name="Kang S.-H."/>
            <person name="Pandey R.P."/>
            <person name="Lee C.-M."/>
            <person name="Sim J.-S."/>
            <person name="Jeong J.-T."/>
            <person name="Choi B.-S."/>
            <person name="Jung M."/>
            <person name="Ginzburg D."/>
            <person name="Zhao K."/>
            <person name="Won S.Y."/>
            <person name="Oh T.-J."/>
            <person name="Yu Y."/>
            <person name="Kim N.-H."/>
            <person name="Lee O.R."/>
            <person name="Lee T.-H."/>
            <person name="Bashyal P."/>
            <person name="Kim T.-S."/>
            <person name="Lee W.-H."/>
            <person name="Kawkins C."/>
            <person name="Kim C.-K."/>
            <person name="Kim J.S."/>
            <person name="Ahn B.O."/>
            <person name="Rhee S.Y."/>
            <person name="Sohng J.K."/>
        </authorList>
    </citation>
    <scope>NUCLEOTIDE SEQUENCE</scope>
    <source>
        <tissue evidence="7">Leaf</tissue>
    </source>
</reference>
<proteinExistence type="predicted"/>
<dbReference type="EMBL" id="JAAIUW010000005">
    <property type="protein sequence ID" value="KAF7833423.1"/>
    <property type="molecule type" value="Genomic_DNA"/>
</dbReference>
<dbReference type="PANTHER" id="PTHR46632:SF16">
    <property type="entry name" value="E3 UBIQUITIN-PROTEIN LIGASE SINA-LIKE 10"/>
    <property type="match status" value="1"/>
</dbReference>
<sequence>MAKEVKKHVDVKEMKYNTKCRNGHIACFFCCSSKSKLPVKICPTCSEEIGSIRNRLVENILEAAQFRCAYEEYGCKETLNYHMKKVHANFCKYVRFSCPCCDYVNRDENLYKHFSDKHNDSVVRFKYENLFSVTINKVQKEVFFLQSDKFGVIFVLNNVVVVDERVGNAVCVVCIGQGSIKGSYNYFLSAGNCWDGSLKFEDTVKVKQVKVVAENFDDVIAASSNYLIIPSSFFGFGGKLKLDIKITQG</sequence>
<keyword evidence="3" id="KW-0862">Zinc</keyword>
<evidence type="ECO:0000256" key="1">
    <source>
        <dbReference type="ARBA" id="ARBA00022723"/>
    </source>
</evidence>
<dbReference type="PANTHER" id="PTHR46632">
    <property type="entry name" value="E3 UBIQUITIN-PROTEIN LIGASE SINA-LIKE 4"/>
    <property type="match status" value="1"/>
</dbReference>
<dbReference type="Gene3D" id="3.30.40.10">
    <property type="entry name" value="Zinc/RING finger domain, C3HC4 (zinc finger)"/>
    <property type="match status" value="1"/>
</dbReference>
<feature type="domain" description="SIAH-type" evidence="6">
    <location>
        <begin position="63"/>
        <end position="119"/>
    </location>
</feature>
<dbReference type="GO" id="GO:0008270">
    <property type="term" value="F:zinc ion binding"/>
    <property type="evidence" value="ECO:0007669"/>
    <property type="project" value="UniProtKB-KW"/>
</dbReference>
<dbReference type="AlphaFoldDB" id="A0A834WVJ3"/>
<dbReference type="Proteomes" id="UP000634136">
    <property type="component" value="Unassembled WGS sequence"/>
</dbReference>
<keyword evidence="1" id="KW-0479">Metal-binding</keyword>
<dbReference type="GO" id="GO:0016567">
    <property type="term" value="P:protein ubiquitination"/>
    <property type="evidence" value="ECO:0007669"/>
    <property type="project" value="UniProtKB-UniPathway"/>
</dbReference>
<dbReference type="SUPFAM" id="SSF49599">
    <property type="entry name" value="TRAF domain-like"/>
    <property type="match status" value="1"/>
</dbReference>
<comment type="function">
    <text evidence="4">E3 ubiquitin-protein ligase that mediates ubiquitination and subsequent proteasomal degradation of target proteins. E3 ubiquitin ligases accept ubiquitin from an E2 ubiquitin-conjugating enzyme in the form of a thioester and then directly transfers the ubiquitin to targeted substrates. It probably triggers the ubiquitin-mediated degradation of different substrates.</text>
</comment>